<dbReference type="CDD" id="cd22157">
    <property type="entry name" value="F-box_AtFBW1-like"/>
    <property type="match status" value="1"/>
</dbReference>
<dbReference type="SUPFAM" id="SSF81383">
    <property type="entry name" value="F-box domain"/>
    <property type="match status" value="1"/>
</dbReference>
<evidence type="ECO:0000313" key="2">
    <source>
        <dbReference type="EMBL" id="KAK1670721.1"/>
    </source>
</evidence>
<dbReference type="InterPro" id="IPR017451">
    <property type="entry name" value="F-box-assoc_interact_dom"/>
</dbReference>
<dbReference type="SMART" id="SM00256">
    <property type="entry name" value="FBOX"/>
    <property type="match status" value="1"/>
</dbReference>
<name>A0AAD8WQE3_LOLMU</name>
<reference evidence="2" key="1">
    <citation type="submission" date="2023-07" db="EMBL/GenBank/DDBJ databases">
        <title>A chromosome-level genome assembly of Lolium multiflorum.</title>
        <authorList>
            <person name="Chen Y."/>
            <person name="Copetti D."/>
            <person name="Kolliker R."/>
            <person name="Studer B."/>
        </authorList>
    </citation>
    <scope>NUCLEOTIDE SEQUENCE</scope>
    <source>
        <strain evidence="2">02402/16</strain>
        <tissue evidence="2">Leaf</tissue>
    </source>
</reference>
<feature type="domain" description="F-box" evidence="1">
    <location>
        <begin position="20"/>
        <end position="61"/>
    </location>
</feature>
<accession>A0AAD8WQE3</accession>
<proteinExistence type="predicted"/>
<sequence>MESGTAAMAMAEATPPRRCLPEEIVVWEILVRLPAKSLLRCRAVCCAWRRATSTRDFLLSHHGRQPTLPIVWGEPDSGFKYDDACYNELLAFDHRAADAKLQTVARVDQSYYPKASCDGLLILSKRGMTGTSYCVCNPVTREHAPLRAPWDFGIFTILGMYLHRPADEYRLLLHGSIHTPKGTTGCYVFTLGSDHPPRYIGGPDAAAASWYKPASVCHSLHWYPKKHQGESRLVILVFDTMTESFRHMHAPARPTNSSIFESSIFEIDGKLGFYGYNDAMEVLDIWVLRNYEDEVWVREYNVKLPVEEIRGQVGCWDDDSYGSVVSVGGDVLLLVIHDGWMFYVNTDGELVDSFHRYGQEIYASDLRLKQTLVPHNFFMTPEDPHAVNASPFL</sequence>
<dbReference type="Pfam" id="PF08268">
    <property type="entry name" value="FBA_3"/>
    <property type="match status" value="1"/>
</dbReference>
<dbReference type="NCBIfam" id="TIGR01640">
    <property type="entry name" value="F_box_assoc_1"/>
    <property type="match status" value="1"/>
</dbReference>
<dbReference type="InterPro" id="IPR001810">
    <property type="entry name" value="F-box_dom"/>
</dbReference>
<evidence type="ECO:0000313" key="3">
    <source>
        <dbReference type="Proteomes" id="UP001231189"/>
    </source>
</evidence>
<protein>
    <recommendedName>
        <fullName evidence="1">F-box domain-containing protein</fullName>
    </recommendedName>
</protein>
<dbReference type="AlphaFoldDB" id="A0AAD8WQE3"/>
<dbReference type="EMBL" id="JAUUTY010000003">
    <property type="protein sequence ID" value="KAK1670721.1"/>
    <property type="molecule type" value="Genomic_DNA"/>
</dbReference>
<evidence type="ECO:0000259" key="1">
    <source>
        <dbReference type="SMART" id="SM00256"/>
    </source>
</evidence>
<dbReference type="Pfam" id="PF12937">
    <property type="entry name" value="F-box-like"/>
    <property type="match status" value="1"/>
</dbReference>
<dbReference type="InterPro" id="IPR013187">
    <property type="entry name" value="F-box-assoc_dom_typ3"/>
</dbReference>
<dbReference type="InterPro" id="IPR036047">
    <property type="entry name" value="F-box-like_dom_sf"/>
</dbReference>
<dbReference type="Gene3D" id="1.20.1280.50">
    <property type="match status" value="1"/>
</dbReference>
<comment type="caution">
    <text evidence="2">The sequence shown here is derived from an EMBL/GenBank/DDBJ whole genome shotgun (WGS) entry which is preliminary data.</text>
</comment>
<dbReference type="InterPro" id="IPR050796">
    <property type="entry name" value="SCF_F-box_component"/>
</dbReference>
<dbReference type="PANTHER" id="PTHR31672">
    <property type="entry name" value="BNACNNG10540D PROTEIN"/>
    <property type="match status" value="1"/>
</dbReference>
<dbReference type="PANTHER" id="PTHR31672:SF2">
    <property type="entry name" value="F-BOX DOMAIN-CONTAINING PROTEIN"/>
    <property type="match status" value="1"/>
</dbReference>
<keyword evidence="3" id="KW-1185">Reference proteome</keyword>
<dbReference type="Proteomes" id="UP001231189">
    <property type="component" value="Unassembled WGS sequence"/>
</dbReference>
<gene>
    <name evidence="2" type="ORF">QYE76_058880</name>
</gene>
<organism evidence="2 3">
    <name type="scientific">Lolium multiflorum</name>
    <name type="common">Italian ryegrass</name>
    <name type="synonym">Lolium perenne subsp. multiflorum</name>
    <dbReference type="NCBI Taxonomy" id="4521"/>
    <lineage>
        <taxon>Eukaryota</taxon>
        <taxon>Viridiplantae</taxon>
        <taxon>Streptophyta</taxon>
        <taxon>Embryophyta</taxon>
        <taxon>Tracheophyta</taxon>
        <taxon>Spermatophyta</taxon>
        <taxon>Magnoliopsida</taxon>
        <taxon>Liliopsida</taxon>
        <taxon>Poales</taxon>
        <taxon>Poaceae</taxon>
        <taxon>BOP clade</taxon>
        <taxon>Pooideae</taxon>
        <taxon>Poodae</taxon>
        <taxon>Poeae</taxon>
        <taxon>Poeae Chloroplast Group 2 (Poeae type)</taxon>
        <taxon>Loliodinae</taxon>
        <taxon>Loliinae</taxon>
        <taxon>Lolium</taxon>
    </lineage>
</organism>